<sequence>MTGPAVRKLLPTAAKFIERTIDKAAEWLAKSRAMAKVQVAPEVGWLTLLLQPTHLNPLLYYHKSYRNLNL</sequence>
<proteinExistence type="predicted"/>
<keyword evidence="2" id="KW-1185">Reference proteome</keyword>
<evidence type="ECO:0000313" key="2">
    <source>
        <dbReference type="Proteomes" id="UP000008311"/>
    </source>
</evidence>
<organism evidence="1 2">
    <name type="scientific">Ricinus communis</name>
    <name type="common">Castor bean</name>
    <dbReference type="NCBI Taxonomy" id="3988"/>
    <lineage>
        <taxon>Eukaryota</taxon>
        <taxon>Viridiplantae</taxon>
        <taxon>Streptophyta</taxon>
        <taxon>Embryophyta</taxon>
        <taxon>Tracheophyta</taxon>
        <taxon>Spermatophyta</taxon>
        <taxon>Magnoliopsida</taxon>
        <taxon>eudicotyledons</taxon>
        <taxon>Gunneridae</taxon>
        <taxon>Pentapetalae</taxon>
        <taxon>rosids</taxon>
        <taxon>fabids</taxon>
        <taxon>Malpighiales</taxon>
        <taxon>Euphorbiaceae</taxon>
        <taxon>Acalyphoideae</taxon>
        <taxon>Acalypheae</taxon>
        <taxon>Ricinus</taxon>
    </lineage>
</organism>
<evidence type="ECO:0000313" key="1">
    <source>
        <dbReference type="EMBL" id="EEF28166.1"/>
    </source>
</evidence>
<gene>
    <name evidence="1" type="ORF">RCOM_0099460</name>
</gene>
<protein>
    <submittedName>
        <fullName evidence="1">Uncharacterized protein</fullName>
    </submittedName>
</protein>
<reference evidence="2" key="1">
    <citation type="journal article" date="2010" name="Nat. Biotechnol.">
        <title>Draft genome sequence of the oilseed species Ricinus communis.</title>
        <authorList>
            <person name="Chan A.P."/>
            <person name="Crabtree J."/>
            <person name="Zhao Q."/>
            <person name="Lorenzi H."/>
            <person name="Orvis J."/>
            <person name="Puiu D."/>
            <person name="Melake-Berhan A."/>
            <person name="Jones K.M."/>
            <person name="Redman J."/>
            <person name="Chen G."/>
            <person name="Cahoon E.B."/>
            <person name="Gedil M."/>
            <person name="Stanke M."/>
            <person name="Haas B.J."/>
            <person name="Wortman J.R."/>
            <person name="Fraser-Liggett C.M."/>
            <person name="Ravel J."/>
            <person name="Rabinowicz P.D."/>
        </authorList>
    </citation>
    <scope>NUCLEOTIDE SEQUENCE [LARGE SCALE GENOMIC DNA]</scope>
    <source>
        <strain evidence="2">cv. Hale</strain>
    </source>
</reference>
<dbReference type="InParanoid" id="B9T7J8"/>
<accession>B9T7J8</accession>
<name>B9T7J8_RICCO</name>
<dbReference type="EMBL" id="EQ974762">
    <property type="protein sequence ID" value="EEF28166.1"/>
    <property type="molecule type" value="Genomic_DNA"/>
</dbReference>
<dbReference type="Proteomes" id="UP000008311">
    <property type="component" value="Unassembled WGS sequence"/>
</dbReference>
<dbReference type="AlphaFoldDB" id="B9T7J8"/>